<organism evidence="13 14">
    <name type="scientific">Thermanaeromonas toyohensis ToBE</name>
    <dbReference type="NCBI Taxonomy" id="698762"/>
    <lineage>
        <taxon>Bacteria</taxon>
        <taxon>Bacillati</taxon>
        <taxon>Bacillota</taxon>
        <taxon>Clostridia</taxon>
        <taxon>Neomoorellales</taxon>
        <taxon>Neomoorellaceae</taxon>
        <taxon>Thermanaeromonas</taxon>
    </lineage>
</organism>
<dbReference type="InterPro" id="IPR003593">
    <property type="entry name" value="AAA+_ATPase"/>
</dbReference>
<keyword evidence="4 9" id="KW-0378">Hydrolase</keyword>
<dbReference type="NCBIfam" id="TIGR00064">
    <property type="entry name" value="ftsY"/>
    <property type="match status" value="1"/>
</dbReference>
<proteinExistence type="inferred from homology"/>
<reference evidence="13 14" key="1">
    <citation type="submission" date="2017-04" db="EMBL/GenBank/DDBJ databases">
        <authorList>
            <person name="Afonso C.L."/>
            <person name="Miller P.J."/>
            <person name="Scott M.A."/>
            <person name="Spackman E."/>
            <person name="Goraichik I."/>
            <person name="Dimitrov K.M."/>
            <person name="Suarez D.L."/>
            <person name="Swayne D.E."/>
        </authorList>
    </citation>
    <scope>NUCLEOTIDE SEQUENCE [LARGE SCALE GENOMIC DNA]</scope>
    <source>
        <strain evidence="13 14">ToBE</strain>
    </source>
</reference>
<comment type="similarity">
    <text evidence="9">Belongs to the GTP-binding SRP family. FtsY subfamily.</text>
</comment>
<dbReference type="EC" id="3.6.5.4" evidence="9"/>
<accession>A0A1W1VNB8</accession>
<feature type="domain" description="AAA+ ATPase" evidence="10">
    <location>
        <begin position="101"/>
        <end position="303"/>
    </location>
</feature>
<dbReference type="PANTHER" id="PTHR43134:SF1">
    <property type="entry name" value="SIGNAL RECOGNITION PARTICLE RECEPTOR SUBUNIT ALPHA"/>
    <property type="match status" value="1"/>
</dbReference>
<evidence type="ECO:0000259" key="12">
    <source>
        <dbReference type="SMART" id="SM00963"/>
    </source>
</evidence>
<evidence type="ECO:0000256" key="3">
    <source>
        <dbReference type="ARBA" id="ARBA00022741"/>
    </source>
</evidence>
<evidence type="ECO:0000256" key="9">
    <source>
        <dbReference type="HAMAP-Rule" id="MF_00920"/>
    </source>
</evidence>
<dbReference type="FunFam" id="3.40.50.300:FF:000053">
    <property type="entry name" value="Signal recognition particle receptor FtsY"/>
    <property type="match status" value="1"/>
</dbReference>
<dbReference type="HAMAP" id="MF_00920">
    <property type="entry name" value="FtsY"/>
    <property type="match status" value="1"/>
</dbReference>
<dbReference type="SMART" id="SM00962">
    <property type="entry name" value="SRP54"/>
    <property type="match status" value="1"/>
</dbReference>
<keyword evidence="3 9" id="KW-0547">Nucleotide-binding</keyword>
<dbReference type="PANTHER" id="PTHR43134">
    <property type="entry name" value="SIGNAL RECOGNITION PARTICLE RECEPTOR SUBUNIT ALPHA"/>
    <property type="match status" value="1"/>
</dbReference>
<feature type="domain" description="Signal recognition particle SRP54 helical bundle" evidence="12">
    <location>
        <begin position="7"/>
        <end position="88"/>
    </location>
</feature>
<dbReference type="InterPro" id="IPR013822">
    <property type="entry name" value="Signal_recog_particl_SRP54_hlx"/>
</dbReference>
<evidence type="ECO:0000256" key="7">
    <source>
        <dbReference type="ARBA" id="ARBA00023170"/>
    </source>
</evidence>
<dbReference type="OrthoDB" id="9804720at2"/>
<dbReference type="EMBL" id="LT838272">
    <property type="protein sequence ID" value="SMB94847.1"/>
    <property type="molecule type" value="Genomic_DNA"/>
</dbReference>
<dbReference type="SUPFAM" id="SSF47364">
    <property type="entry name" value="Domain of the SRP/SRP receptor G-proteins"/>
    <property type="match status" value="1"/>
</dbReference>
<evidence type="ECO:0000256" key="4">
    <source>
        <dbReference type="ARBA" id="ARBA00022801"/>
    </source>
</evidence>
<dbReference type="Pfam" id="PF00448">
    <property type="entry name" value="SRP54"/>
    <property type="match status" value="1"/>
</dbReference>
<protein>
    <recommendedName>
        <fullName evidence="9">Signal recognition particle receptor FtsY</fullName>
        <shortName evidence="9">SRP receptor</shortName>
        <ecNumber evidence="9">3.6.5.4</ecNumber>
    </recommendedName>
</protein>
<dbReference type="GO" id="GO:0005737">
    <property type="term" value="C:cytoplasm"/>
    <property type="evidence" value="ECO:0007669"/>
    <property type="project" value="UniProtKB-SubCell"/>
</dbReference>
<keyword evidence="2 9" id="KW-0963">Cytoplasm</keyword>
<evidence type="ECO:0000256" key="1">
    <source>
        <dbReference type="ARBA" id="ARBA00022475"/>
    </source>
</evidence>
<feature type="binding site" evidence="9">
    <location>
        <begin position="255"/>
        <end position="258"/>
    </location>
    <ligand>
        <name>GTP</name>
        <dbReference type="ChEBI" id="CHEBI:37565"/>
    </ligand>
</feature>
<dbReference type="GO" id="GO:0005886">
    <property type="term" value="C:plasma membrane"/>
    <property type="evidence" value="ECO:0007669"/>
    <property type="project" value="UniProtKB-SubCell"/>
</dbReference>
<dbReference type="InterPro" id="IPR042101">
    <property type="entry name" value="SRP54_N_sf"/>
</dbReference>
<keyword evidence="5 9" id="KW-0342">GTP-binding</keyword>
<dbReference type="AlphaFoldDB" id="A0A1W1VNB8"/>
<dbReference type="GO" id="GO:0005525">
    <property type="term" value="F:GTP binding"/>
    <property type="evidence" value="ECO:0007669"/>
    <property type="project" value="UniProtKB-UniRule"/>
</dbReference>
<dbReference type="InterPro" id="IPR036225">
    <property type="entry name" value="SRP/SRP_N"/>
</dbReference>
<dbReference type="GO" id="GO:0005047">
    <property type="term" value="F:signal recognition particle binding"/>
    <property type="evidence" value="ECO:0007669"/>
    <property type="project" value="TreeGrafter"/>
</dbReference>
<evidence type="ECO:0000313" key="13">
    <source>
        <dbReference type="EMBL" id="SMB94847.1"/>
    </source>
</evidence>
<dbReference type="Gene3D" id="1.20.120.140">
    <property type="entry name" value="Signal recognition particle SRP54, nucleotide-binding domain"/>
    <property type="match status" value="1"/>
</dbReference>
<comment type="catalytic activity">
    <reaction evidence="8 9">
        <text>GTP + H2O = GDP + phosphate + H(+)</text>
        <dbReference type="Rhea" id="RHEA:19669"/>
        <dbReference type="ChEBI" id="CHEBI:15377"/>
        <dbReference type="ChEBI" id="CHEBI:15378"/>
        <dbReference type="ChEBI" id="CHEBI:37565"/>
        <dbReference type="ChEBI" id="CHEBI:43474"/>
        <dbReference type="ChEBI" id="CHEBI:58189"/>
        <dbReference type="EC" id="3.6.5.4"/>
    </reaction>
</comment>
<evidence type="ECO:0000256" key="5">
    <source>
        <dbReference type="ARBA" id="ARBA00023134"/>
    </source>
</evidence>
<comment type="subcellular location">
    <subcellularLocation>
        <location evidence="9">Cell membrane</location>
        <topology evidence="9">Peripheral membrane protein</topology>
        <orientation evidence="9">Cytoplasmic side</orientation>
    </subcellularLocation>
    <subcellularLocation>
        <location evidence="9">Cytoplasm</location>
    </subcellularLocation>
</comment>
<feature type="binding site" evidence="9">
    <location>
        <begin position="191"/>
        <end position="195"/>
    </location>
    <ligand>
        <name>GTP</name>
        <dbReference type="ChEBI" id="CHEBI:37565"/>
    </ligand>
</feature>
<dbReference type="SMART" id="SM00963">
    <property type="entry name" value="SRP54_N"/>
    <property type="match status" value="1"/>
</dbReference>
<dbReference type="Pfam" id="PF02881">
    <property type="entry name" value="SRP54_N"/>
    <property type="match status" value="1"/>
</dbReference>
<dbReference type="STRING" id="698762.SAMN00808754_1123"/>
<feature type="binding site" evidence="9">
    <location>
        <begin position="109"/>
        <end position="116"/>
    </location>
    <ligand>
        <name>GTP</name>
        <dbReference type="ChEBI" id="CHEBI:37565"/>
    </ligand>
</feature>
<dbReference type="Proteomes" id="UP000192569">
    <property type="component" value="Chromosome I"/>
</dbReference>
<sequence>MQFLQRLKAGLSKTRENLASRIEKLFTGTQKIEEGFFEELEEILLGADVGVTTTLQLVDNLRQRAKKERNVDTSFLFSALREEVIKLLGEEVRQLNLSPSPPTVILVVGVNGSGKTTTAGKLAYRFSRQGKRVILAAADTFRAAAAEQLAIWAKMAGATLIRHQPGADPGAVAFDAVKAALSRQADVVLVDTAGRLHTKYNLMEELKKIRRVIERELPGAPHEVLLVLDATIGQNALAQARLFKEAAGVTGIALTKLDGTAKGGVVLAIAHELNIPVKIVGLGEDPEDLEDFRPQEFVLALFDKP</sequence>
<dbReference type="CDD" id="cd17874">
    <property type="entry name" value="FtsY"/>
    <property type="match status" value="1"/>
</dbReference>
<dbReference type="SUPFAM" id="SSF52540">
    <property type="entry name" value="P-loop containing nucleoside triphosphate hydrolases"/>
    <property type="match status" value="1"/>
</dbReference>
<dbReference type="SMART" id="SM00382">
    <property type="entry name" value="AAA"/>
    <property type="match status" value="1"/>
</dbReference>
<name>A0A1W1VNB8_9FIRM</name>
<evidence type="ECO:0000259" key="10">
    <source>
        <dbReference type="SMART" id="SM00382"/>
    </source>
</evidence>
<keyword evidence="14" id="KW-1185">Reference proteome</keyword>
<dbReference type="InterPro" id="IPR027417">
    <property type="entry name" value="P-loop_NTPase"/>
</dbReference>
<dbReference type="InterPro" id="IPR004390">
    <property type="entry name" value="SR_rcpt_FtsY"/>
</dbReference>
<evidence type="ECO:0000256" key="8">
    <source>
        <dbReference type="ARBA" id="ARBA00048027"/>
    </source>
</evidence>
<feature type="domain" description="SRP54-type proteins GTP-binding" evidence="11">
    <location>
        <begin position="102"/>
        <end position="303"/>
    </location>
</feature>
<evidence type="ECO:0000256" key="2">
    <source>
        <dbReference type="ARBA" id="ARBA00022490"/>
    </source>
</evidence>
<keyword evidence="6 9" id="KW-0472">Membrane</keyword>
<dbReference type="FunFam" id="1.20.120.140:FF:000002">
    <property type="entry name" value="Signal recognition particle receptor FtsY"/>
    <property type="match status" value="1"/>
</dbReference>
<evidence type="ECO:0000256" key="6">
    <source>
        <dbReference type="ARBA" id="ARBA00023136"/>
    </source>
</evidence>
<evidence type="ECO:0000259" key="11">
    <source>
        <dbReference type="SMART" id="SM00962"/>
    </source>
</evidence>
<keyword evidence="7 9" id="KW-0675">Receptor</keyword>
<dbReference type="GO" id="GO:0003924">
    <property type="term" value="F:GTPase activity"/>
    <property type="evidence" value="ECO:0007669"/>
    <property type="project" value="UniProtKB-UniRule"/>
</dbReference>
<dbReference type="RefSeq" id="WP_084664643.1">
    <property type="nucleotide sequence ID" value="NZ_LT838272.1"/>
</dbReference>
<dbReference type="InterPro" id="IPR000897">
    <property type="entry name" value="SRP54_GTPase_dom"/>
</dbReference>
<comment type="subunit">
    <text evidence="9">Part of the signal recognition particle protein translocation system, which is composed of SRP and FtsY.</text>
</comment>
<evidence type="ECO:0000313" key="14">
    <source>
        <dbReference type="Proteomes" id="UP000192569"/>
    </source>
</evidence>
<comment type="function">
    <text evidence="9">Involved in targeting and insertion of nascent membrane proteins into the cytoplasmic membrane. Acts as a receptor for the complex formed by the signal recognition particle (SRP) and the ribosome-nascent chain (RNC).</text>
</comment>
<dbReference type="Gene3D" id="3.40.50.300">
    <property type="entry name" value="P-loop containing nucleotide triphosphate hydrolases"/>
    <property type="match status" value="1"/>
</dbReference>
<keyword evidence="1 9" id="KW-1003">Cell membrane</keyword>
<dbReference type="GO" id="GO:0006614">
    <property type="term" value="P:SRP-dependent cotranslational protein targeting to membrane"/>
    <property type="evidence" value="ECO:0007669"/>
    <property type="project" value="InterPro"/>
</dbReference>
<gene>
    <name evidence="9" type="primary">ftsY</name>
    <name evidence="13" type="ORF">SAMN00808754_1123</name>
</gene>